<organism evidence="3 4">
    <name type="scientific">Boletus edulis BED1</name>
    <dbReference type="NCBI Taxonomy" id="1328754"/>
    <lineage>
        <taxon>Eukaryota</taxon>
        <taxon>Fungi</taxon>
        <taxon>Dikarya</taxon>
        <taxon>Basidiomycota</taxon>
        <taxon>Agaricomycotina</taxon>
        <taxon>Agaricomycetes</taxon>
        <taxon>Agaricomycetidae</taxon>
        <taxon>Boletales</taxon>
        <taxon>Boletineae</taxon>
        <taxon>Boletaceae</taxon>
        <taxon>Boletoideae</taxon>
        <taxon>Boletus</taxon>
    </lineage>
</organism>
<feature type="transmembrane region" description="Helical" evidence="2">
    <location>
        <begin position="72"/>
        <end position="93"/>
    </location>
</feature>
<dbReference type="AlphaFoldDB" id="A0AAD4C6U8"/>
<protein>
    <submittedName>
        <fullName evidence="3">Uncharacterized protein</fullName>
    </submittedName>
</protein>
<keyword evidence="2" id="KW-0812">Transmembrane</keyword>
<feature type="region of interest" description="Disordered" evidence="1">
    <location>
        <begin position="116"/>
        <end position="139"/>
    </location>
</feature>
<evidence type="ECO:0000256" key="2">
    <source>
        <dbReference type="SAM" id="Phobius"/>
    </source>
</evidence>
<evidence type="ECO:0000313" key="4">
    <source>
        <dbReference type="Proteomes" id="UP001194468"/>
    </source>
</evidence>
<feature type="transmembrane region" description="Helical" evidence="2">
    <location>
        <begin position="35"/>
        <end position="56"/>
    </location>
</feature>
<dbReference type="Proteomes" id="UP001194468">
    <property type="component" value="Unassembled WGS sequence"/>
</dbReference>
<evidence type="ECO:0000313" key="3">
    <source>
        <dbReference type="EMBL" id="KAF8450730.1"/>
    </source>
</evidence>
<dbReference type="EMBL" id="WHUW01000002">
    <property type="protein sequence ID" value="KAF8450730.1"/>
    <property type="molecule type" value="Genomic_DNA"/>
</dbReference>
<gene>
    <name evidence="3" type="ORF">L210DRAFT_3756249</name>
</gene>
<reference evidence="3" key="1">
    <citation type="submission" date="2019-10" db="EMBL/GenBank/DDBJ databases">
        <authorList>
            <consortium name="DOE Joint Genome Institute"/>
            <person name="Kuo A."/>
            <person name="Miyauchi S."/>
            <person name="Kiss E."/>
            <person name="Drula E."/>
            <person name="Kohler A."/>
            <person name="Sanchez-Garcia M."/>
            <person name="Andreopoulos B."/>
            <person name="Barry K.W."/>
            <person name="Bonito G."/>
            <person name="Buee M."/>
            <person name="Carver A."/>
            <person name="Chen C."/>
            <person name="Cichocki N."/>
            <person name="Clum A."/>
            <person name="Culley D."/>
            <person name="Crous P.W."/>
            <person name="Fauchery L."/>
            <person name="Girlanda M."/>
            <person name="Hayes R."/>
            <person name="Keri Z."/>
            <person name="LaButti K."/>
            <person name="Lipzen A."/>
            <person name="Lombard V."/>
            <person name="Magnuson J."/>
            <person name="Maillard F."/>
            <person name="Morin E."/>
            <person name="Murat C."/>
            <person name="Nolan M."/>
            <person name="Ohm R."/>
            <person name="Pangilinan J."/>
            <person name="Pereira M."/>
            <person name="Perotto S."/>
            <person name="Peter M."/>
            <person name="Riley R."/>
            <person name="Sitrit Y."/>
            <person name="Stielow B."/>
            <person name="Szollosi G."/>
            <person name="Zifcakova L."/>
            <person name="Stursova M."/>
            <person name="Spatafora J.W."/>
            <person name="Tedersoo L."/>
            <person name="Vaario L.-M."/>
            <person name="Yamada A."/>
            <person name="Yan M."/>
            <person name="Wang P."/>
            <person name="Xu J."/>
            <person name="Bruns T."/>
            <person name="Baldrian P."/>
            <person name="Vilgalys R."/>
            <person name="Henrissat B."/>
            <person name="Grigoriev I.V."/>
            <person name="Hibbett D."/>
            <person name="Nagy L.G."/>
            <person name="Martin F.M."/>
        </authorList>
    </citation>
    <scope>NUCLEOTIDE SEQUENCE</scope>
    <source>
        <strain evidence="3">BED1</strain>
    </source>
</reference>
<feature type="compositionally biased region" description="Low complexity" evidence="1">
    <location>
        <begin position="126"/>
        <end position="139"/>
    </location>
</feature>
<sequence>MALFTDHPFRHVIKAILALAMGHLIMKLLPRSIQVIHLTQTSVTVLAIGALIFFVVKHHRNEGRVMSRGQEELILIVAVGAFWLAFLLAMRAYNQSAVDIDLAHPRHLFSASSGTAESNVVGAGGRRAPASSNSAERNAAAYGRPKTGYRKDYPCNPYDEYCVTEEWAFY</sequence>
<keyword evidence="2" id="KW-1133">Transmembrane helix</keyword>
<proteinExistence type="predicted"/>
<accession>A0AAD4C6U8</accession>
<keyword evidence="4" id="KW-1185">Reference proteome</keyword>
<name>A0AAD4C6U8_BOLED</name>
<evidence type="ECO:0000256" key="1">
    <source>
        <dbReference type="SAM" id="MobiDB-lite"/>
    </source>
</evidence>
<reference evidence="3" key="2">
    <citation type="journal article" date="2020" name="Nat. Commun.">
        <title>Large-scale genome sequencing of mycorrhizal fungi provides insights into the early evolution of symbiotic traits.</title>
        <authorList>
            <person name="Miyauchi S."/>
            <person name="Kiss E."/>
            <person name="Kuo A."/>
            <person name="Drula E."/>
            <person name="Kohler A."/>
            <person name="Sanchez-Garcia M."/>
            <person name="Morin E."/>
            <person name="Andreopoulos B."/>
            <person name="Barry K.W."/>
            <person name="Bonito G."/>
            <person name="Buee M."/>
            <person name="Carver A."/>
            <person name="Chen C."/>
            <person name="Cichocki N."/>
            <person name="Clum A."/>
            <person name="Culley D."/>
            <person name="Crous P.W."/>
            <person name="Fauchery L."/>
            <person name="Girlanda M."/>
            <person name="Hayes R.D."/>
            <person name="Keri Z."/>
            <person name="LaButti K."/>
            <person name="Lipzen A."/>
            <person name="Lombard V."/>
            <person name="Magnuson J."/>
            <person name="Maillard F."/>
            <person name="Murat C."/>
            <person name="Nolan M."/>
            <person name="Ohm R.A."/>
            <person name="Pangilinan J."/>
            <person name="Pereira M.F."/>
            <person name="Perotto S."/>
            <person name="Peter M."/>
            <person name="Pfister S."/>
            <person name="Riley R."/>
            <person name="Sitrit Y."/>
            <person name="Stielow J.B."/>
            <person name="Szollosi G."/>
            <person name="Zifcakova L."/>
            <person name="Stursova M."/>
            <person name="Spatafora J.W."/>
            <person name="Tedersoo L."/>
            <person name="Vaario L.M."/>
            <person name="Yamada A."/>
            <person name="Yan M."/>
            <person name="Wang P."/>
            <person name="Xu J."/>
            <person name="Bruns T."/>
            <person name="Baldrian P."/>
            <person name="Vilgalys R."/>
            <person name="Dunand C."/>
            <person name="Henrissat B."/>
            <person name="Grigoriev I.V."/>
            <person name="Hibbett D."/>
            <person name="Nagy L.G."/>
            <person name="Martin F.M."/>
        </authorList>
    </citation>
    <scope>NUCLEOTIDE SEQUENCE</scope>
    <source>
        <strain evidence="3">BED1</strain>
    </source>
</reference>
<keyword evidence="2" id="KW-0472">Membrane</keyword>
<comment type="caution">
    <text evidence="3">The sequence shown here is derived from an EMBL/GenBank/DDBJ whole genome shotgun (WGS) entry which is preliminary data.</text>
</comment>